<protein>
    <submittedName>
        <fullName evidence="2">Uncharacterized protein</fullName>
    </submittedName>
</protein>
<dbReference type="Proteomes" id="UP000054018">
    <property type="component" value="Unassembled WGS sequence"/>
</dbReference>
<gene>
    <name evidence="2" type="ORF">PISMIDRAFT_424544</name>
</gene>
<dbReference type="AlphaFoldDB" id="A0A0C9YFM2"/>
<name>A0A0C9YFM2_9AGAM</name>
<evidence type="ECO:0000256" key="1">
    <source>
        <dbReference type="SAM" id="MobiDB-lite"/>
    </source>
</evidence>
<dbReference type="HOGENOM" id="CLU_1627744_0_0_1"/>
<proteinExistence type="predicted"/>
<dbReference type="EMBL" id="KN834052">
    <property type="protein sequence ID" value="KIK12734.1"/>
    <property type="molecule type" value="Genomic_DNA"/>
</dbReference>
<feature type="region of interest" description="Disordered" evidence="1">
    <location>
        <begin position="1"/>
        <end position="26"/>
    </location>
</feature>
<dbReference type="OrthoDB" id="10346032at2759"/>
<keyword evidence="3" id="KW-1185">Reference proteome</keyword>
<evidence type="ECO:0000313" key="3">
    <source>
        <dbReference type="Proteomes" id="UP000054018"/>
    </source>
</evidence>
<reference evidence="2 3" key="1">
    <citation type="submission" date="2014-04" db="EMBL/GenBank/DDBJ databases">
        <authorList>
            <consortium name="DOE Joint Genome Institute"/>
            <person name="Kuo A."/>
            <person name="Kohler A."/>
            <person name="Costa M.D."/>
            <person name="Nagy L.G."/>
            <person name="Floudas D."/>
            <person name="Copeland A."/>
            <person name="Barry K.W."/>
            <person name="Cichocki N."/>
            <person name="Veneault-Fourrey C."/>
            <person name="LaButti K."/>
            <person name="Lindquist E.A."/>
            <person name="Lipzen A."/>
            <person name="Lundell T."/>
            <person name="Morin E."/>
            <person name="Murat C."/>
            <person name="Sun H."/>
            <person name="Tunlid A."/>
            <person name="Henrissat B."/>
            <person name="Grigoriev I.V."/>
            <person name="Hibbett D.S."/>
            <person name="Martin F."/>
            <person name="Nordberg H.P."/>
            <person name="Cantor M.N."/>
            <person name="Hua S.X."/>
        </authorList>
    </citation>
    <scope>NUCLEOTIDE SEQUENCE [LARGE SCALE GENOMIC DNA]</scope>
    <source>
        <strain evidence="2 3">441</strain>
    </source>
</reference>
<sequence>MSVPPLLGRASPIRSTVQHSRGLTRRGDFHLERERYTTAPVYWSATIDTQEPQRLESSTGSSDSYRVSVAETLQLPCCPVIPAPPLVRNSSPVGYLSGEPGVSPFLLVLSSFHHTLRLHGLHGRRTILLAKIEHRLSVTPTTTSRIMTLPFPHRTRVFHHLML</sequence>
<reference evidence="3" key="2">
    <citation type="submission" date="2015-01" db="EMBL/GenBank/DDBJ databases">
        <title>Evolutionary Origins and Diversification of the Mycorrhizal Mutualists.</title>
        <authorList>
            <consortium name="DOE Joint Genome Institute"/>
            <consortium name="Mycorrhizal Genomics Consortium"/>
            <person name="Kohler A."/>
            <person name="Kuo A."/>
            <person name="Nagy L.G."/>
            <person name="Floudas D."/>
            <person name="Copeland A."/>
            <person name="Barry K.W."/>
            <person name="Cichocki N."/>
            <person name="Veneault-Fourrey C."/>
            <person name="LaButti K."/>
            <person name="Lindquist E.A."/>
            <person name="Lipzen A."/>
            <person name="Lundell T."/>
            <person name="Morin E."/>
            <person name="Murat C."/>
            <person name="Riley R."/>
            <person name="Ohm R."/>
            <person name="Sun H."/>
            <person name="Tunlid A."/>
            <person name="Henrissat B."/>
            <person name="Grigoriev I.V."/>
            <person name="Hibbett D.S."/>
            <person name="Martin F."/>
        </authorList>
    </citation>
    <scope>NUCLEOTIDE SEQUENCE [LARGE SCALE GENOMIC DNA]</scope>
    <source>
        <strain evidence="3">441</strain>
    </source>
</reference>
<evidence type="ECO:0000313" key="2">
    <source>
        <dbReference type="EMBL" id="KIK12734.1"/>
    </source>
</evidence>
<organism evidence="2 3">
    <name type="scientific">Pisolithus microcarpus 441</name>
    <dbReference type="NCBI Taxonomy" id="765257"/>
    <lineage>
        <taxon>Eukaryota</taxon>
        <taxon>Fungi</taxon>
        <taxon>Dikarya</taxon>
        <taxon>Basidiomycota</taxon>
        <taxon>Agaricomycotina</taxon>
        <taxon>Agaricomycetes</taxon>
        <taxon>Agaricomycetidae</taxon>
        <taxon>Boletales</taxon>
        <taxon>Sclerodermatineae</taxon>
        <taxon>Pisolithaceae</taxon>
        <taxon>Pisolithus</taxon>
    </lineage>
</organism>
<accession>A0A0C9YFM2</accession>